<dbReference type="EMBL" id="BMXG01000004">
    <property type="protein sequence ID" value="GHB95472.1"/>
    <property type="molecule type" value="Genomic_DNA"/>
</dbReference>
<dbReference type="AlphaFoldDB" id="A0A8J3DE26"/>
<reference evidence="3" key="2">
    <citation type="submission" date="2020-09" db="EMBL/GenBank/DDBJ databases">
        <authorList>
            <person name="Sun Q."/>
            <person name="Kim S."/>
        </authorList>
    </citation>
    <scope>NUCLEOTIDE SEQUENCE</scope>
    <source>
        <strain evidence="3">KCTC 12870</strain>
    </source>
</reference>
<evidence type="ECO:0000313" key="3">
    <source>
        <dbReference type="EMBL" id="GHB95472.1"/>
    </source>
</evidence>
<evidence type="ECO:0000313" key="4">
    <source>
        <dbReference type="Proteomes" id="UP000642829"/>
    </source>
</evidence>
<accession>A0A8J3DE26</accession>
<comment type="caution">
    <text evidence="3">The sequence shown here is derived from an EMBL/GenBank/DDBJ whole genome shotgun (WGS) entry which is preliminary data.</text>
</comment>
<gene>
    <name evidence="3" type="ORF">GCM10007047_09070</name>
</gene>
<proteinExistence type="predicted"/>
<dbReference type="Proteomes" id="UP000642829">
    <property type="component" value="Unassembled WGS sequence"/>
</dbReference>
<feature type="transmembrane region" description="Helical" evidence="1">
    <location>
        <begin position="75"/>
        <end position="94"/>
    </location>
</feature>
<feature type="domain" description="DUF2062" evidence="2">
    <location>
        <begin position="11"/>
        <end position="175"/>
    </location>
</feature>
<feature type="transmembrane region" description="Helical" evidence="1">
    <location>
        <begin position="21"/>
        <end position="39"/>
    </location>
</feature>
<keyword evidence="1" id="KW-1133">Transmembrane helix</keyword>
<sequence length="211" mass="23630">MLGWFADTARKRSYLWSFRREDVVPAIYIGCILSMLPIYGIQVPTAFLVAMVFRCNLMVMVATQFITNPITAGPLYLAACYVGLQIFHFLGAPIPGDSVYEFAMLITHNLKDAFLSIVGPSTMRGSMEELAQQTQMSLPEIVGLGFKATFVGGTIIGYFIGFFLSLIYQFTARRANARMFDLRTQYHKVRLREAEALKAAEALKSTQKPKT</sequence>
<organism evidence="3 4">
    <name type="scientific">Cerasicoccus arenae</name>
    <dbReference type="NCBI Taxonomy" id="424488"/>
    <lineage>
        <taxon>Bacteria</taxon>
        <taxon>Pseudomonadati</taxon>
        <taxon>Verrucomicrobiota</taxon>
        <taxon>Opitutia</taxon>
        <taxon>Puniceicoccales</taxon>
        <taxon>Cerasicoccaceae</taxon>
        <taxon>Cerasicoccus</taxon>
    </lineage>
</organism>
<evidence type="ECO:0000256" key="1">
    <source>
        <dbReference type="SAM" id="Phobius"/>
    </source>
</evidence>
<keyword evidence="1" id="KW-0472">Membrane</keyword>
<keyword evidence="4" id="KW-1185">Reference proteome</keyword>
<evidence type="ECO:0000259" key="2">
    <source>
        <dbReference type="Pfam" id="PF09835"/>
    </source>
</evidence>
<feature type="transmembrane region" description="Helical" evidence="1">
    <location>
        <begin position="148"/>
        <end position="170"/>
    </location>
</feature>
<name>A0A8J3DE26_9BACT</name>
<keyword evidence="1" id="KW-0812">Transmembrane</keyword>
<dbReference type="InterPro" id="IPR018639">
    <property type="entry name" value="DUF2062"/>
</dbReference>
<reference evidence="3" key="1">
    <citation type="journal article" date="2014" name="Int. J. Syst. Evol. Microbiol.">
        <title>Complete genome sequence of Corynebacterium casei LMG S-19264T (=DSM 44701T), isolated from a smear-ripened cheese.</title>
        <authorList>
            <consortium name="US DOE Joint Genome Institute (JGI-PGF)"/>
            <person name="Walter F."/>
            <person name="Albersmeier A."/>
            <person name="Kalinowski J."/>
            <person name="Ruckert C."/>
        </authorList>
    </citation>
    <scope>NUCLEOTIDE SEQUENCE</scope>
    <source>
        <strain evidence="3">KCTC 12870</strain>
    </source>
</reference>
<dbReference type="Pfam" id="PF09835">
    <property type="entry name" value="DUF2062"/>
    <property type="match status" value="1"/>
</dbReference>
<protein>
    <recommendedName>
        <fullName evidence="2">DUF2062 domain-containing protein</fullName>
    </recommendedName>
</protein>